<keyword evidence="2" id="KW-0548">Nucleotidyltransferase</keyword>
<feature type="region of interest" description="Disordered" evidence="11">
    <location>
        <begin position="1"/>
        <end position="129"/>
    </location>
</feature>
<dbReference type="InterPro" id="IPR013103">
    <property type="entry name" value="RVT_2"/>
</dbReference>
<evidence type="ECO:0000256" key="4">
    <source>
        <dbReference type="ARBA" id="ARBA00022759"/>
    </source>
</evidence>
<keyword evidence="6" id="KW-0695">RNA-directed DNA polymerase</keyword>
<dbReference type="InterPro" id="IPR025724">
    <property type="entry name" value="GAG-pre-integrase_dom"/>
</dbReference>
<evidence type="ECO:0000256" key="2">
    <source>
        <dbReference type="ARBA" id="ARBA00022695"/>
    </source>
</evidence>
<evidence type="ECO:0000259" key="12">
    <source>
        <dbReference type="PROSITE" id="PS50994"/>
    </source>
</evidence>
<dbReference type="GO" id="GO:0006508">
    <property type="term" value="P:proteolysis"/>
    <property type="evidence" value="ECO:0007669"/>
    <property type="project" value="InterPro"/>
</dbReference>
<dbReference type="GO" id="GO:0003676">
    <property type="term" value="F:nucleic acid binding"/>
    <property type="evidence" value="ECO:0007669"/>
    <property type="project" value="InterPro"/>
</dbReference>
<dbReference type="InterPro" id="IPR036397">
    <property type="entry name" value="RNaseH_sf"/>
</dbReference>
<evidence type="ECO:0000256" key="3">
    <source>
        <dbReference type="ARBA" id="ARBA00022722"/>
    </source>
</evidence>
<dbReference type="InterPro" id="IPR012337">
    <property type="entry name" value="RNaseH-like_sf"/>
</dbReference>
<evidence type="ECO:0000256" key="9">
    <source>
        <dbReference type="ARBA" id="ARBA00033113"/>
    </source>
</evidence>
<dbReference type="PROSITE" id="PS00141">
    <property type="entry name" value="ASP_PROTEASE"/>
    <property type="match status" value="1"/>
</dbReference>
<evidence type="ECO:0000256" key="1">
    <source>
        <dbReference type="ARBA" id="ARBA00022679"/>
    </source>
</evidence>
<dbReference type="PROSITE" id="PS50994">
    <property type="entry name" value="INTEGRASE"/>
    <property type="match status" value="1"/>
</dbReference>
<proteinExistence type="predicted"/>
<dbReference type="EMBL" id="DP000009">
    <property type="protein sequence ID" value="ABF96803.1"/>
    <property type="molecule type" value="Genomic_DNA"/>
</dbReference>
<evidence type="ECO:0000256" key="6">
    <source>
        <dbReference type="ARBA" id="ARBA00022918"/>
    </source>
</evidence>
<keyword evidence="1" id="KW-0808">Transferase</keyword>
<dbReference type="SUPFAM" id="SSF53098">
    <property type="entry name" value="Ribonuclease H-like"/>
    <property type="match status" value="1"/>
</dbReference>
<dbReference type="InterPro" id="IPR001584">
    <property type="entry name" value="Integrase_cat-core"/>
</dbReference>
<dbReference type="GO" id="GO:0003964">
    <property type="term" value="F:RNA-directed DNA polymerase activity"/>
    <property type="evidence" value="ECO:0007669"/>
    <property type="project" value="UniProtKB-KW"/>
</dbReference>
<keyword evidence="4" id="KW-0255">Endonuclease</keyword>
<dbReference type="InterPro" id="IPR043502">
    <property type="entry name" value="DNA/RNA_pol_sf"/>
</dbReference>
<gene>
    <name evidence="13" type="ordered locus">LOC_Os03g32119</name>
</gene>
<reference evidence="13" key="2">
    <citation type="submission" date="2006-06" db="EMBL/GenBank/DDBJ databases">
        <authorList>
            <person name="Buell R."/>
            <person name="Wing R.A."/>
            <person name="McCombie W.A."/>
            <person name="Ouyang S."/>
        </authorList>
    </citation>
    <scope>NUCLEOTIDE SEQUENCE</scope>
</reference>
<name>Q10J35_ORYSJ</name>
<evidence type="ECO:0000256" key="8">
    <source>
        <dbReference type="ARBA" id="ARBA00032154"/>
    </source>
</evidence>
<dbReference type="Pfam" id="PF07727">
    <property type="entry name" value="RVT_2"/>
    <property type="match status" value="1"/>
</dbReference>
<feature type="compositionally biased region" description="Basic and acidic residues" evidence="11">
    <location>
        <begin position="267"/>
        <end position="276"/>
    </location>
</feature>
<dbReference type="Gene3D" id="3.30.420.10">
    <property type="entry name" value="Ribonuclease H-like superfamily/Ribonuclease H"/>
    <property type="match status" value="1"/>
</dbReference>
<dbReference type="SUPFAM" id="SSF56672">
    <property type="entry name" value="DNA/RNA polymerases"/>
    <property type="match status" value="1"/>
</dbReference>
<protein>
    <recommendedName>
        <fullName evidence="7">Gag-Pol-p199</fullName>
    </recommendedName>
    <alternativeName>
        <fullName evidence="8">TY1A-TY1B</fullName>
    </alternativeName>
    <alternativeName>
        <fullName evidence="9">p190</fullName>
    </alternativeName>
</protein>
<dbReference type="GO" id="GO:0004190">
    <property type="term" value="F:aspartic-type endopeptidase activity"/>
    <property type="evidence" value="ECO:0007669"/>
    <property type="project" value="InterPro"/>
</dbReference>
<dbReference type="PANTHER" id="PTHR33325">
    <property type="entry name" value="ZINC FINGER, CCHC-TYPE-RELATED"/>
    <property type="match status" value="1"/>
</dbReference>
<sequence length="1469" mass="165647">MGLRTRRHGGAGGRRRRSGGAGGEEKEAWRVGAGDDEARRTAARSTGRRARQRNRVRRRMGEEEQLEGPGTHCPEEGEGAPNPAQAGDASARSWCRSGRTASRLGAGADATSHSLARERPSRPPQGLERSLKDHFGQQQSIMLPRAQQDWITLRFQDFKSVTAYNSALHKLVSRLSLCGQKITDKDMIEKTLSTFHPGNMVLQQQYRNSKYTKYSELIEVLMVAEQQNQVLMDNHSPHPTGSLAVPEAHANVAESSCNRKRGRRSGKWKEKGDAGQRDIGPAPAAPPSTWLTFTKLAKTKVKPEKRDDEVIDAKGKGEDIEMDDNDDDLLDDYDIFGDLQLCGNPMTEAETCLVDSGTTNTILRETKYCVTLTKKTGNIMTIAGSNAHIVGTGSATLVLPMGTQIFVKDALLYPDSKRTLLSFKDIRANGFHVEIEIEHSTKYLLITKFDGYEKHVVEKLPSSPLGLYYTYIKPAEGYVAMKAIFRNTESFRIWHDRLGHPGLGMMRRIINNSAGHDIKSFPNHEDFVCTACAKGKLITRPSPPMIRDESPAFLQRIQGDICGPIQPLSGPFRYFMVFIDASTRWNHVDLLSTRNHGFSKLIAQIIRLRASFPDNRIQSIRMDNAGEFRSKAFDDYCLAMGISVEHSVPHVHTQNGLAESLIKRIKWIARPLLQNCKLPTSCWGHAVLHAAALIQLRPTAYHDTSPSQLVRGKEPSISHLRIFGCAVYVPIPPPQRTSMGHHRKMGVYVGYETPSIIKYLEPMTGDLHTARYADCIFDEEHFLALGGDRHLEECQEIEWNASTMQSIDPRTSESELEVRRIIHFQNLANELPDAFTDHKRVTRSHIPAINAPERVQVPPKVTNSTVSSNLRKRGRPPGARDKVPPRRPRRQGHEPLASLKESVKEDQPEVDNAPEEAAKPNVEMVPEGPLPEDRNPDASRTNNRIGRLERPRSIVMGNHDDLENDHDEIATNYVELEPKSMIECRKRSDWDKWKGAIEAELCSLCQRKVFGPAVLTPPKVIPVECKWVFLRKRNEHGHVLMDVVTAYLYGSLDSEIYMRVPEGLKIPGPNQNRNVYSVRMQRSLYGLKQSGRMWFNRLSNFLLRRGYANNDDCLCVFIKKSENGFCIISVYVDDLNIIGTTRDIEEASTYLKAEFEMKDLGKTKFCLGLQLEHLPKGVFVHQSTYTKKVLEMFNMDKSHPLKTPMVVRSLEVDKDPFRPKEEDEKPLGPEVPYLSAIGPLMYLTNCTRPDIAFAVNLLARYSAAPTRRHWVGVKTILKYLQGTRDLGLWFPRKGDLTMEGYVDAGYMSDPHNARSQTGFVFLCGGAAISWWSVKQTLVVTSTNHSEIIALYEAARECVWLRRMINHIQKSCGMNTIDTPTIIYEDNAACVAQMHMGYLKSNLTKHIAPKFFYPHELQESREINILQTRSCENLADLFTKSLPASSFYRCVRGIGMRRLGELQGSGRDKP</sequence>
<feature type="compositionally biased region" description="Basic residues" evidence="11">
    <location>
        <begin position="1"/>
        <end position="18"/>
    </location>
</feature>
<accession>Q10J35</accession>
<dbReference type="GO" id="GO:0004519">
    <property type="term" value="F:endonuclease activity"/>
    <property type="evidence" value="ECO:0007669"/>
    <property type="project" value="UniProtKB-KW"/>
</dbReference>
<dbReference type="CDD" id="cd09272">
    <property type="entry name" value="RNase_HI_RT_Ty1"/>
    <property type="match status" value="1"/>
</dbReference>
<organism evidence="13">
    <name type="scientific">Oryza sativa subsp. japonica</name>
    <name type="common">Rice</name>
    <dbReference type="NCBI Taxonomy" id="39947"/>
    <lineage>
        <taxon>Eukaryota</taxon>
        <taxon>Viridiplantae</taxon>
        <taxon>Streptophyta</taxon>
        <taxon>Embryophyta</taxon>
        <taxon>Tracheophyta</taxon>
        <taxon>Spermatophyta</taxon>
        <taxon>Magnoliopsida</taxon>
        <taxon>Liliopsida</taxon>
        <taxon>Poales</taxon>
        <taxon>Poaceae</taxon>
        <taxon>BOP clade</taxon>
        <taxon>Oryzoideae</taxon>
        <taxon>Oryzeae</taxon>
        <taxon>Oryzinae</taxon>
        <taxon>Oryza</taxon>
        <taxon>Oryza sativa</taxon>
    </lineage>
</organism>
<feature type="domain" description="Integrase catalytic" evidence="12">
    <location>
        <begin position="547"/>
        <end position="714"/>
    </location>
</feature>
<dbReference type="Pfam" id="PF13976">
    <property type="entry name" value="gag_pre-integrs"/>
    <property type="match status" value="1"/>
</dbReference>
<feature type="region of interest" description="Disordered" evidence="11">
    <location>
        <begin position="253"/>
        <end position="286"/>
    </location>
</feature>
<feature type="region of interest" description="Disordered" evidence="11">
    <location>
        <begin position="850"/>
        <end position="948"/>
    </location>
</feature>
<evidence type="ECO:0000256" key="11">
    <source>
        <dbReference type="SAM" id="MobiDB-lite"/>
    </source>
</evidence>
<dbReference type="PANTHER" id="PTHR33325:SF11">
    <property type="entry name" value="COLD SHOCK DOMAIN-CONTAINING PROTEIN 4-LIKE"/>
    <property type="match status" value="1"/>
</dbReference>
<evidence type="ECO:0000313" key="13">
    <source>
        <dbReference type="EMBL" id="ABF96803.1"/>
    </source>
</evidence>
<keyword evidence="3" id="KW-0540">Nuclease</keyword>
<reference evidence="13" key="1">
    <citation type="journal article" date="2005" name="Genome Res.">
        <title>Sequence, annotation, and analysis of synteny between rice chromosome 3 and diverged grass species.</title>
        <authorList>
            <consortium name="Rice Chromosome 3 Sequencing Consortium"/>
            <person name="Buell C.R."/>
            <person name="Yuan Q."/>
            <person name="Ouyang S."/>
            <person name="Liu J."/>
            <person name="Zhu W."/>
            <person name="Wang A."/>
            <person name="Maiti R."/>
            <person name="Haas B."/>
            <person name="Wortman J."/>
            <person name="Pertea M."/>
            <person name="Jones K.M."/>
            <person name="Kim M."/>
            <person name="Overton L."/>
            <person name="Tsitrin T."/>
            <person name="Fadrosh D."/>
            <person name="Bera J."/>
            <person name="Weaver B."/>
            <person name="Jin S."/>
            <person name="Johri S."/>
            <person name="Reardon M."/>
            <person name="Webb K."/>
            <person name="Hill J."/>
            <person name="Moffat K."/>
            <person name="Tallon L."/>
            <person name="Van Aken S."/>
            <person name="Lewis M."/>
            <person name="Utterback T."/>
            <person name="Feldblyum T."/>
            <person name="Zismann V."/>
            <person name="Iobst S."/>
            <person name="Hsiao J."/>
            <person name="de Vazeille A.R."/>
            <person name="Salzberg S.L."/>
            <person name="White O."/>
            <person name="Fraser C."/>
            <person name="Yu Y."/>
            <person name="Kim H."/>
            <person name="Rambo T."/>
            <person name="Currie J."/>
            <person name="Collura K."/>
            <person name="Kernodle-Thompson S."/>
            <person name="Wei F."/>
            <person name="Kudrna K."/>
            <person name="Ammiraju J.S."/>
            <person name="Luo M."/>
            <person name="Goicoechea J.L."/>
            <person name="Wing R.A."/>
            <person name="Henry D."/>
            <person name="Oates R."/>
            <person name="Palmer M."/>
            <person name="Pries G."/>
            <person name="Saski C."/>
            <person name="Simmons J."/>
            <person name="Soderlund C."/>
            <person name="Nelson W."/>
            <person name="de la Bastide M."/>
            <person name="Spiegel L."/>
            <person name="Nascimento L."/>
            <person name="Huang E."/>
            <person name="Preston R."/>
            <person name="Zutavern T."/>
            <person name="Palmer L."/>
            <person name="O'Shaughnessy A."/>
            <person name="Dike S."/>
            <person name="McCombie W.R."/>
            <person name="Minx P."/>
            <person name="Cordum H."/>
            <person name="Wilson R."/>
            <person name="Jin W."/>
            <person name="Lee H.R."/>
            <person name="Jiang J."/>
            <person name="Jackson S."/>
        </authorList>
    </citation>
    <scope>NUCLEOTIDE SEQUENCE [LARGE SCALE GENOMIC DNA]</scope>
</reference>
<dbReference type="InterPro" id="IPR001969">
    <property type="entry name" value="Aspartic_peptidase_AS"/>
</dbReference>
<keyword evidence="5" id="KW-0378">Hydrolase</keyword>
<evidence type="ECO:0000256" key="10">
    <source>
        <dbReference type="ARBA" id="ARBA00057243"/>
    </source>
</evidence>
<dbReference type="GO" id="GO:0015074">
    <property type="term" value="P:DNA integration"/>
    <property type="evidence" value="ECO:0007669"/>
    <property type="project" value="InterPro"/>
</dbReference>
<evidence type="ECO:0000256" key="7">
    <source>
        <dbReference type="ARBA" id="ARBA00030524"/>
    </source>
</evidence>
<evidence type="ECO:0000256" key="5">
    <source>
        <dbReference type="ARBA" id="ARBA00022801"/>
    </source>
</evidence>
<feature type="compositionally biased region" description="Basic residues" evidence="11">
    <location>
        <begin position="46"/>
        <end position="58"/>
    </location>
</feature>
<comment type="function">
    <text evidence="10">Capsid protein (CA) is the structural component of the virus-like particle (VLP), forming the shell that encapsulates the retrotransposons dimeric RNA genome. The particles are assembled from trimer-clustered units and there are holes in the capsid shells that allow for the diffusion of macromolecules. CA also has nucleocapsid-like chaperone activity, promoting primer tRNA(i)-Met annealing to the multipartite primer-binding site (PBS), dimerization of Ty1 RNA and initiation of reverse transcription.</text>
</comment>